<dbReference type="EMBL" id="CP094535">
    <property type="protein sequence ID" value="UOE36439.1"/>
    <property type="molecule type" value="Genomic_DNA"/>
</dbReference>
<proteinExistence type="predicted"/>
<reference evidence="2 3" key="1">
    <citation type="submission" date="2022-03" db="EMBL/GenBank/DDBJ databases">
        <title>Hymenobactersp. isolated from the air.</title>
        <authorList>
            <person name="Won M."/>
            <person name="Kwon S.-W."/>
        </authorList>
    </citation>
    <scope>NUCLEOTIDE SEQUENCE [LARGE SCALE GENOMIC DNA]</scope>
    <source>
        <strain evidence="2 3">KACC 22596</strain>
        <plasmid evidence="2 3">unnamed1</plasmid>
    </source>
</reference>
<dbReference type="Gene3D" id="3.40.1700.10">
    <property type="entry name" value="DNA integrity scanning protein, DisA, N-terminal domain"/>
    <property type="match status" value="1"/>
</dbReference>
<dbReference type="Proteomes" id="UP000831390">
    <property type="component" value="Plasmid unnamed1"/>
</dbReference>
<organism evidence="2 3">
    <name type="scientific">Hymenobacter monticola</name>
    <dbReference type="NCBI Taxonomy" id="1705399"/>
    <lineage>
        <taxon>Bacteria</taxon>
        <taxon>Pseudomonadati</taxon>
        <taxon>Bacteroidota</taxon>
        <taxon>Cytophagia</taxon>
        <taxon>Cytophagales</taxon>
        <taxon>Hymenobacteraceae</taxon>
        <taxon>Hymenobacter</taxon>
    </lineage>
</organism>
<protein>
    <submittedName>
        <fullName evidence="2">DNA integrity scanning protein DisA nucleotide-binding domain protein</fullName>
    </submittedName>
</protein>
<accession>A0ABY4BBA0</accession>
<keyword evidence="2" id="KW-0614">Plasmid</keyword>
<name>A0ABY4BBA0_9BACT</name>
<dbReference type="Pfam" id="PF21751">
    <property type="entry name" value="DACNV"/>
    <property type="match status" value="1"/>
</dbReference>
<sequence length="402" mass="44313">MTQYYYPPEIAAALSARWPAQGLPLPAPPLLTQLVMVAYQASLLQEEGRPVSCYLLYASPEEVATFPVAQQHHLVFAQPRPCNEQELRRLSPTVQRGNSALAVYHAADDTLQIWGVVFLGASGDYVLANALDTDHLQPSALLLHVRAPGALTFYCGRNRVLTLLQGRIEGHGFLQFPAAWAQGHFNAGEDEQIEVPAEAVEVMLGVGMQLLRRSIGRVRNDGHGGMLVLVPNDGIPDLLGPQGLLRPKYRVEPDTHHFVSFLEAIIKRLTELNTVSWRFYQQSADAKLRTLSHQMDWFTELLADLMAVDGALVISQHFDVMGFGVEIHAPLVTADHVFRALDVEAHSLQAVPIDSGGTRHRAAYRLCAADARCLVVVVSQDGAIKFVRQLAGKVVFWDQLAL</sequence>
<dbReference type="RefSeq" id="WP_243520307.1">
    <property type="nucleotide sequence ID" value="NZ_CP094535.1"/>
</dbReference>
<dbReference type="InterPro" id="IPR048551">
    <property type="entry name" value="DACNV"/>
</dbReference>
<keyword evidence="3" id="KW-1185">Reference proteome</keyword>
<evidence type="ECO:0000259" key="1">
    <source>
        <dbReference type="Pfam" id="PF21751"/>
    </source>
</evidence>
<gene>
    <name evidence="2" type="ORF">MTP16_24085</name>
</gene>
<geneLocation type="plasmid" evidence="2 3">
    <name>unnamed1</name>
</geneLocation>
<dbReference type="InterPro" id="IPR036888">
    <property type="entry name" value="DNA_integrity_DisA_N_sf"/>
</dbReference>
<feature type="domain" description="Probable sensor" evidence="1">
    <location>
        <begin position="24"/>
        <end position="117"/>
    </location>
</feature>
<evidence type="ECO:0000313" key="3">
    <source>
        <dbReference type="Proteomes" id="UP000831390"/>
    </source>
</evidence>
<dbReference type="SUPFAM" id="SSF143597">
    <property type="entry name" value="YojJ-like"/>
    <property type="match status" value="1"/>
</dbReference>
<evidence type="ECO:0000313" key="2">
    <source>
        <dbReference type="EMBL" id="UOE36439.1"/>
    </source>
</evidence>